<dbReference type="InterPro" id="IPR004252">
    <property type="entry name" value="Probable_transposase_24"/>
</dbReference>
<dbReference type="AlphaFoldDB" id="Q9FN98"/>
<name>Q9FN98_ARATH</name>
<reference evidence="2" key="1">
    <citation type="journal article" date="1997" name="DNA Res.">
        <title>Structural analysis of Arabidopsis thaliana chromosome 5. II. Sequence features of the regions of 1,044,062 bp covered by thirteen physically assigned P1 clones.</title>
        <authorList>
            <person name="Kotani H."/>
            <person name="Nakamura Y."/>
            <person name="Sato S."/>
            <person name="Kaneko T."/>
            <person name="Asamizu E."/>
            <person name="Miyajima N."/>
            <person name="Tabata S."/>
        </authorList>
    </citation>
    <scope>NUCLEOTIDE SEQUENCE [LARGE SCALE GENOMIC DNA]</scope>
</reference>
<evidence type="ECO:0000313" key="2">
    <source>
        <dbReference type="EMBL" id="BAB09501.1"/>
    </source>
</evidence>
<proteinExistence type="predicted"/>
<dbReference type="Pfam" id="PF03004">
    <property type="entry name" value="Transposase_24"/>
    <property type="match status" value="1"/>
</dbReference>
<organism evidence="2">
    <name type="scientific">Arabidopsis thaliana</name>
    <name type="common">Mouse-ear cress</name>
    <dbReference type="NCBI Taxonomy" id="3702"/>
    <lineage>
        <taxon>Eukaryota</taxon>
        <taxon>Viridiplantae</taxon>
        <taxon>Streptophyta</taxon>
        <taxon>Embryophyta</taxon>
        <taxon>Tracheophyta</taxon>
        <taxon>Spermatophyta</taxon>
        <taxon>Magnoliopsida</taxon>
        <taxon>eudicotyledons</taxon>
        <taxon>Gunneridae</taxon>
        <taxon>Pentapetalae</taxon>
        <taxon>rosids</taxon>
        <taxon>malvids</taxon>
        <taxon>Brassicales</taxon>
        <taxon>Brassicaceae</taxon>
        <taxon>Camelineae</taxon>
        <taxon>Arabidopsis</taxon>
    </lineage>
</organism>
<sequence>MDEPYVDRSSLPLLHPSRLNGAKWFKHHTQVSTAVRKVIQSCFKGPWCSWKRVPPFYKRSWFSLFKKRFNWDDSINYQVEKEFNKLAAYRLKGMISHAKSGGEKPDWILSDYWTIMQRYWATEKVKATSEKARASRMSDRNGLGPHSHRAGSRSFLRVKDVLEANNEDYSFIAVMKKTHQKPDGSYVDQRARLVADTYEKHVQERLGQLESAGEENLRAETLDNHEKNEIYIKAAGSSKHGHIFGLGALMETLPSVGASSSAPQASEEVETITHRLQEMETDLKKSLEENLQIQKRLEAMEKLVETFASQNV</sequence>
<protein>
    <submittedName>
        <fullName evidence="2">Similarity to En/Spm-like transposon protein</fullName>
    </submittedName>
</protein>
<accession>Q9FN98</accession>
<reference key="2">
    <citation type="journal article" date="2000" name="Nature">
        <title>Sequence and analysis of chromosome 5 of the plant Arabidopsis thaliana.</title>
        <authorList>
            <consortium name="Kazusa DNA Research Institute"/>
            <consortium name="Cold Spring Harbor and Washington University in St Louis Sequencing Consortium"/>
            <consortium name="European Union Arabidopsis Genome Sequencing Consortium"/>
            <person name="Tabata S."/>
            <person name="Kaneko T."/>
            <person name="Nakamura Y."/>
            <person name="Kotani H."/>
            <person name="Kato T."/>
            <person name="Asamizu E."/>
            <person name="Miyajima N."/>
            <person name="Sasamoto S."/>
            <person name="Kimura T."/>
            <person name="Hosouchi T."/>
            <person name="Kawashima K."/>
            <person name="Kohara M."/>
            <person name="Matsumoto M."/>
            <person name="Matsuno A."/>
            <person name="Muraki A."/>
            <person name="Nakayama S."/>
            <person name="Nakazaki N."/>
            <person name="Naruo K."/>
            <person name="Okumura S."/>
            <person name="Shinpo S."/>
            <person name="Takeuchi C."/>
            <person name="Wada T."/>
            <person name="Watanabe A."/>
            <person name="Yamada M."/>
            <person name="Yasuda M."/>
            <person name="Sato S."/>
            <person name="de la Bastide M."/>
            <person name="Huang E."/>
            <person name="Spiegel L."/>
            <person name="Gnoj L."/>
            <person name="O'Shaughnessy A."/>
            <person name="Preston R."/>
            <person name="Habermann K."/>
            <person name="Murray J."/>
            <person name="Johnson D."/>
            <person name="Rohlfing T."/>
            <person name="Nelson J."/>
            <person name="Stoneking T."/>
            <person name="Pepin K."/>
            <person name="Spieth J."/>
            <person name="Sekhon M."/>
            <person name="Armstrong J."/>
            <person name="Becker M."/>
            <person name="Belter E."/>
            <person name="Cordum H."/>
            <person name="Cordes M."/>
            <person name="Courtney L."/>
            <person name="Courtney W."/>
            <person name="Dante M."/>
            <person name="Du H."/>
            <person name="Edwards J."/>
            <person name="Fryman J."/>
            <person name="Haakensen B."/>
            <person name="Lamar E."/>
            <person name="Latreille P."/>
            <person name="Leonard S."/>
            <person name="Meyer R."/>
            <person name="Mulvaney E."/>
            <person name="Ozersky P."/>
            <person name="Riley A."/>
            <person name="Strowmatt C."/>
            <person name="Wagner-McPherson C."/>
            <person name="Wollam A."/>
            <person name="Yoakum M."/>
            <person name="Bell M."/>
            <person name="Dedhia N."/>
            <person name="Parnell L."/>
            <person name="Shah R."/>
            <person name="Rodriguez M."/>
            <person name="See L.H."/>
            <person name="Vil D."/>
            <person name="Baker J."/>
            <person name="Kirchoff K."/>
            <person name="Toth K."/>
            <person name="King L."/>
            <person name="Bahret A."/>
            <person name="Miller B."/>
            <person name="Marra M."/>
            <person name="Martienssen R."/>
            <person name="McCombie W.R."/>
            <person name="Wilson R.K."/>
            <person name="Murphy G."/>
            <person name="Bancroft I."/>
            <person name="Volckaert G."/>
            <person name="Wambutt R."/>
            <person name="Dusterhoft A."/>
            <person name="Stiekema W."/>
            <person name="Pohl T."/>
            <person name="Entian K.D."/>
            <person name="Terryn N."/>
            <person name="Hartley N."/>
            <person name="Bent E."/>
            <person name="Johnson S."/>
            <person name="Langham S.A."/>
            <person name="McCullagh B."/>
            <person name="Robben J."/>
            <person name="Grymonprez B."/>
            <person name="Zimmermann W."/>
            <person name="Ramsperger U."/>
            <person name="Wedler H."/>
            <person name="Balke K."/>
            <person name="Wedler E."/>
            <person name="Peters S."/>
            <person name="van Staveren M."/>
            <person name="Dirkse W."/>
            <person name="Mooijman P."/>
            <person name="Lankhorst R.K."/>
            <person name="Weitzenegger T."/>
            <person name="Bothe G."/>
            <person name="Rose M."/>
            <person name="Hauf J."/>
            <person name="Berneiser S."/>
            <person name="Hempel S."/>
            <person name="Feldpausch M."/>
            <person name="Lamberth S."/>
            <person name="Villarroel R."/>
            <person name="Gielen J."/>
            <person name="Ardiles W."/>
            <person name="Bents O."/>
            <person name="Lemcke K."/>
            <person name="Kolesov G."/>
            <person name="Mayer K."/>
            <person name="Rudd S."/>
            <person name="Schoof H."/>
            <person name="Schueller C."/>
            <person name="Zaccaria P."/>
            <person name="Mewes H.W."/>
            <person name="Bevan M."/>
            <person name="Fransz P."/>
        </authorList>
    </citation>
    <scope>NUCLEOTIDE SEQUENCE [LARGE SCALE GENOMIC DNA]</scope>
    <source>
        <strain>cv. Columbia</strain>
    </source>
</reference>
<dbReference type="EMBL" id="AB006705">
    <property type="protein sequence ID" value="BAB09501.1"/>
    <property type="molecule type" value="Genomic_DNA"/>
</dbReference>
<feature type="coiled-coil region" evidence="1">
    <location>
        <begin position="269"/>
        <end position="303"/>
    </location>
</feature>
<evidence type="ECO:0000256" key="1">
    <source>
        <dbReference type="SAM" id="Coils"/>
    </source>
</evidence>
<keyword evidence="1" id="KW-0175">Coiled coil</keyword>